<feature type="binding site" evidence="13">
    <location>
        <position position="85"/>
    </location>
    <ligand>
        <name>Zn(2+)</name>
        <dbReference type="ChEBI" id="CHEBI:29105"/>
    </ligand>
</feature>
<evidence type="ECO:0000256" key="11">
    <source>
        <dbReference type="ARBA" id="ARBA00049348"/>
    </source>
</evidence>
<dbReference type="GO" id="GO:0006281">
    <property type="term" value="P:DNA repair"/>
    <property type="evidence" value="ECO:0007669"/>
    <property type="project" value="UniProtKB-KW"/>
</dbReference>
<feature type="binding site" evidence="13">
    <location>
        <position position="54"/>
    </location>
    <ligand>
        <name>Zn(2+)</name>
        <dbReference type="ChEBI" id="CHEBI:29105"/>
    </ligand>
</feature>
<dbReference type="SUPFAM" id="SSF53155">
    <property type="entry name" value="Methylated DNA-protein cysteine methyltransferase domain"/>
    <property type="match status" value="1"/>
</dbReference>
<dbReference type="PROSITE" id="PS01124">
    <property type="entry name" value="HTH_ARAC_FAMILY_2"/>
    <property type="match status" value="1"/>
</dbReference>
<dbReference type="PANTHER" id="PTHR10815">
    <property type="entry name" value="METHYLATED-DNA--PROTEIN-CYSTEINE METHYLTRANSFERASE"/>
    <property type="match status" value="1"/>
</dbReference>
<reference evidence="15 16" key="1">
    <citation type="submission" date="2015-09" db="EMBL/GenBank/DDBJ databases">
        <title>Genome of Desulfovibrio dechloracetivorans BerOc1, a mercury methylating strain isolated from highly hydrocarbons and metals contaminated coastal sediments.</title>
        <authorList>
            <person name="Goni Urriza M."/>
            <person name="Gassie C."/>
            <person name="Bouchez O."/>
            <person name="Klopp C."/>
            <person name="Ranchou-Peyruse A."/>
            <person name="Remy G."/>
        </authorList>
    </citation>
    <scope>NUCLEOTIDE SEQUENCE [LARGE SCALE GENOMIC DNA]</scope>
    <source>
        <strain evidence="15 16">BerOc1</strain>
    </source>
</reference>
<dbReference type="Pfam" id="PF01035">
    <property type="entry name" value="DNA_binding_1"/>
    <property type="match status" value="1"/>
</dbReference>
<feature type="binding site" evidence="13">
    <location>
        <position position="88"/>
    </location>
    <ligand>
        <name>Zn(2+)</name>
        <dbReference type="ChEBI" id="CHEBI:29105"/>
    </ligand>
</feature>
<accession>A0A1J5NF66</accession>
<evidence type="ECO:0000256" key="3">
    <source>
        <dbReference type="ARBA" id="ARBA00011918"/>
    </source>
</evidence>
<evidence type="ECO:0000259" key="14">
    <source>
        <dbReference type="PROSITE" id="PS01124"/>
    </source>
</evidence>
<keyword evidence="7" id="KW-0805">Transcription regulation</keyword>
<comment type="similarity">
    <text evidence="2">Belongs to the MGMT family.</text>
</comment>
<dbReference type="Gene3D" id="3.40.10.10">
    <property type="entry name" value="DNA Methylphosphotriester Repair Domain"/>
    <property type="match status" value="1"/>
</dbReference>
<evidence type="ECO:0000256" key="7">
    <source>
        <dbReference type="ARBA" id="ARBA00023015"/>
    </source>
</evidence>
<feature type="active site" description="Nucleophile; methyl group acceptor from methylphosphotriester" evidence="12">
    <location>
        <position position="54"/>
    </location>
</feature>
<evidence type="ECO:0000256" key="2">
    <source>
        <dbReference type="ARBA" id="ARBA00008711"/>
    </source>
</evidence>
<dbReference type="InterPro" id="IPR035451">
    <property type="entry name" value="Ada-like_dom_sf"/>
</dbReference>
<comment type="cofactor">
    <cofactor evidence="13">
        <name>Zn(2+)</name>
        <dbReference type="ChEBI" id="CHEBI:29105"/>
    </cofactor>
    <text evidence="13">Binds 1 zinc ion per subunit.</text>
</comment>
<dbReference type="InterPro" id="IPR016221">
    <property type="entry name" value="Bifunct_regulatory_prot_Ada"/>
</dbReference>
<feature type="domain" description="HTH araC/xylS-type" evidence="14">
    <location>
        <begin position="104"/>
        <end position="204"/>
    </location>
</feature>
<evidence type="ECO:0000313" key="16">
    <source>
        <dbReference type="Proteomes" id="UP000181901"/>
    </source>
</evidence>
<evidence type="ECO:0000256" key="13">
    <source>
        <dbReference type="PIRSR" id="PIRSR000409-3"/>
    </source>
</evidence>
<dbReference type="InterPro" id="IPR036217">
    <property type="entry name" value="MethylDNA_cys_MeTrfase_DNAb"/>
</dbReference>
<dbReference type="FunFam" id="1.10.10.10:FF:000214">
    <property type="entry name" value="Methylated-DNA--protein-cysteine methyltransferase"/>
    <property type="match status" value="1"/>
</dbReference>
<comment type="caution">
    <text evidence="15">The sequence shown here is derived from an EMBL/GenBank/DDBJ whole genome shotgun (WGS) entry which is preliminary data.</text>
</comment>
<dbReference type="PROSITE" id="PS00374">
    <property type="entry name" value="MGMT"/>
    <property type="match status" value="1"/>
</dbReference>
<dbReference type="SUPFAM" id="SSF46767">
    <property type="entry name" value="Methylated DNA-protein cysteine methyltransferase, C-terminal domain"/>
    <property type="match status" value="1"/>
</dbReference>
<protein>
    <recommendedName>
        <fullName evidence="3">methylated-DNA--[protein]-cysteine S-methyltransferase</fullName>
        <ecNumber evidence="3">2.1.1.63</ecNumber>
    </recommendedName>
</protein>
<keyword evidence="9" id="KW-0804">Transcription</keyword>
<dbReference type="InterPro" id="IPR001497">
    <property type="entry name" value="MethylDNA_cys_MeTrfase_AS"/>
</dbReference>
<dbReference type="GO" id="GO:0032259">
    <property type="term" value="P:methylation"/>
    <property type="evidence" value="ECO:0007669"/>
    <property type="project" value="UniProtKB-KW"/>
</dbReference>
<feature type="binding site" evidence="13">
    <location>
        <position position="58"/>
    </location>
    <ligand>
        <name>Zn(2+)</name>
        <dbReference type="ChEBI" id="CHEBI:29105"/>
    </ligand>
</feature>
<evidence type="ECO:0000256" key="10">
    <source>
        <dbReference type="ARBA" id="ARBA00023204"/>
    </source>
</evidence>
<keyword evidence="13" id="KW-0479">Metal-binding</keyword>
<evidence type="ECO:0000256" key="6">
    <source>
        <dbReference type="ARBA" id="ARBA00022763"/>
    </source>
</evidence>
<dbReference type="Gene3D" id="1.10.10.10">
    <property type="entry name" value="Winged helix-like DNA-binding domain superfamily/Winged helix DNA-binding domain"/>
    <property type="match status" value="1"/>
</dbReference>
<keyword evidence="16" id="KW-1185">Reference proteome</keyword>
<evidence type="ECO:0000313" key="15">
    <source>
        <dbReference type="EMBL" id="OIQ50369.1"/>
    </source>
</evidence>
<keyword evidence="13" id="KW-0862">Zinc</keyword>
<dbReference type="Gene3D" id="3.30.160.70">
    <property type="entry name" value="Methylated DNA-protein cysteine methyltransferase domain"/>
    <property type="match status" value="1"/>
</dbReference>
<dbReference type="InterPro" id="IPR014048">
    <property type="entry name" value="MethylDNA_cys_MeTrfase_DNA-bd"/>
</dbReference>
<evidence type="ECO:0000256" key="8">
    <source>
        <dbReference type="ARBA" id="ARBA00023159"/>
    </source>
</evidence>
<evidence type="ECO:0000256" key="1">
    <source>
        <dbReference type="ARBA" id="ARBA00001286"/>
    </source>
</evidence>
<gene>
    <name evidence="15" type="primary">ada</name>
    <name evidence="15" type="ORF">BerOc1_02300</name>
</gene>
<dbReference type="InterPro" id="IPR018060">
    <property type="entry name" value="HTH_AraC"/>
</dbReference>
<keyword evidence="10" id="KW-0234">DNA repair</keyword>
<dbReference type="GO" id="GO:0043565">
    <property type="term" value="F:sequence-specific DNA binding"/>
    <property type="evidence" value="ECO:0007669"/>
    <property type="project" value="InterPro"/>
</dbReference>
<proteinExistence type="inferred from homology"/>
<evidence type="ECO:0000256" key="12">
    <source>
        <dbReference type="PIRSR" id="PIRSR000409-1"/>
    </source>
</evidence>
<dbReference type="EC" id="2.1.1.63" evidence="3"/>
<dbReference type="InterPro" id="IPR004026">
    <property type="entry name" value="Ada_DNA_repair_Zn-bd"/>
</dbReference>
<dbReference type="PIRSF" id="PIRSF000409">
    <property type="entry name" value="Ada"/>
    <property type="match status" value="1"/>
</dbReference>
<dbReference type="PANTHER" id="PTHR10815:SF14">
    <property type="entry name" value="BIFUNCTIONAL TRANSCRIPTIONAL ACTIVATOR_DNA REPAIR ENZYME ADA"/>
    <property type="match status" value="1"/>
</dbReference>
<feature type="active site" description="Nucleophile; methyl group acceptor from either O6-methylguanine or O4-methylthymine" evidence="12">
    <location>
        <position position="342"/>
    </location>
</feature>
<name>A0A1J5NF66_9BACT</name>
<keyword evidence="4" id="KW-0489">Methyltransferase</keyword>
<dbReference type="InterPro" id="IPR036631">
    <property type="entry name" value="MGMT_N_sf"/>
</dbReference>
<dbReference type="Pfam" id="PF02805">
    <property type="entry name" value="Ada_Zn_binding"/>
    <property type="match status" value="1"/>
</dbReference>
<dbReference type="EMBL" id="LKAQ01000004">
    <property type="protein sequence ID" value="OIQ50369.1"/>
    <property type="molecule type" value="Genomic_DNA"/>
</dbReference>
<dbReference type="GO" id="GO:0008270">
    <property type="term" value="F:zinc ion binding"/>
    <property type="evidence" value="ECO:0007669"/>
    <property type="project" value="InterPro"/>
</dbReference>
<keyword evidence="6" id="KW-0227">DNA damage</keyword>
<dbReference type="GO" id="GO:0003700">
    <property type="term" value="F:DNA-binding transcription factor activity"/>
    <property type="evidence" value="ECO:0007669"/>
    <property type="project" value="InterPro"/>
</dbReference>
<keyword evidence="8" id="KW-0010">Activator</keyword>
<dbReference type="CDD" id="cd06445">
    <property type="entry name" value="ATase"/>
    <property type="match status" value="1"/>
</dbReference>
<dbReference type="Proteomes" id="UP000181901">
    <property type="component" value="Unassembled WGS sequence"/>
</dbReference>
<dbReference type="SUPFAM" id="SSF46689">
    <property type="entry name" value="Homeodomain-like"/>
    <property type="match status" value="1"/>
</dbReference>
<dbReference type="AlphaFoldDB" id="A0A1J5NF66"/>
<comment type="catalytic activity">
    <reaction evidence="11">
        <text>a 6-O-methyl-2'-deoxyguanosine in DNA + L-cysteinyl-[protein] = S-methyl-L-cysteinyl-[protein] + a 2'-deoxyguanosine in DNA</text>
        <dbReference type="Rhea" id="RHEA:24000"/>
        <dbReference type="Rhea" id="RHEA-COMP:10131"/>
        <dbReference type="Rhea" id="RHEA-COMP:10132"/>
        <dbReference type="Rhea" id="RHEA-COMP:11367"/>
        <dbReference type="Rhea" id="RHEA-COMP:11368"/>
        <dbReference type="ChEBI" id="CHEBI:29950"/>
        <dbReference type="ChEBI" id="CHEBI:82612"/>
        <dbReference type="ChEBI" id="CHEBI:85445"/>
        <dbReference type="ChEBI" id="CHEBI:85448"/>
        <dbReference type="EC" id="2.1.1.63"/>
    </reaction>
</comment>
<organism evidence="15 16">
    <name type="scientific">Pseudodesulfovibrio hydrargyri</name>
    <dbReference type="NCBI Taxonomy" id="2125990"/>
    <lineage>
        <taxon>Bacteria</taxon>
        <taxon>Pseudomonadati</taxon>
        <taxon>Thermodesulfobacteriota</taxon>
        <taxon>Desulfovibrionia</taxon>
        <taxon>Desulfovibrionales</taxon>
        <taxon>Desulfovibrionaceae</taxon>
    </lineage>
</organism>
<dbReference type="Pfam" id="PF12833">
    <property type="entry name" value="HTH_18"/>
    <property type="match status" value="1"/>
</dbReference>
<dbReference type="SUPFAM" id="SSF57884">
    <property type="entry name" value="Ada DNA repair protein, N-terminal domain (N-Ada 10)"/>
    <property type="match status" value="1"/>
</dbReference>
<evidence type="ECO:0000256" key="4">
    <source>
        <dbReference type="ARBA" id="ARBA00022603"/>
    </source>
</evidence>
<evidence type="ECO:0000256" key="9">
    <source>
        <dbReference type="ARBA" id="ARBA00023163"/>
    </source>
</evidence>
<sequence>MRRKKRMVLPGPCGYLVTMTSRQTPYDHRLRAVLDRDATASGFVYAVATTGVYCRPGCPSRSPNPENVRLFDTPAQAEQAGYRPCKRCRPDDPAHGNVDSGRVAAACRAIERALAEGDPPPSLEHLARDAGLSPSHFQRLFKSRAGITPKEYARAVRDERVRDALAQGQSVTEAIYAAGFGAPSRFYEHAGRTLGMSPAVYRKGGKGLTIRFATAESFLGPVLAGFTDQGVCAIEFGDGREELIHALRERFPEADLRDAQDELAPLLREVAAFVRHPDQGLDLPLDIRGTAFQQRVWRELARIPAGETRTYTDVARALGNPEAVRAVAAACAANPLAVAVPCHRVLRKSGDLAGYRWGLDRKKALLDNERTGG</sequence>
<dbReference type="NCBIfam" id="NF011964">
    <property type="entry name" value="PRK15435.1"/>
    <property type="match status" value="1"/>
</dbReference>
<dbReference type="GO" id="GO:0003908">
    <property type="term" value="F:methylated-DNA-[protein]-cysteine S-methyltransferase activity"/>
    <property type="evidence" value="ECO:0007669"/>
    <property type="project" value="UniProtKB-EC"/>
</dbReference>
<keyword evidence="5" id="KW-0808">Transferase</keyword>
<evidence type="ECO:0000256" key="5">
    <source>
        <dbReference type="ARBA" id="ARBA00022679"/>
    </source>
</evidence>
<dbReference type="Gene3D" id="1.10.10.60">
    <property type="entry name" value="Homeodomain-like"/>
    <property type="match status" value="1"/>
</dbReference>
<dbReference type="NCBIfam" id="TIGR00589">
    <property type="entry name" value="ogt"/>
    <property type="match status" value="1"/>
</dbReference>
<comment type="catalytic activity">
    <reaction evidence="1">
        <text>a 4-O-methyl-thymidine in DNA + L-cysteinyl-[protein] = a thymidine in DNA + S-methyl-L-cysteinyl-[protein]</text>
        <dbReference type="Rhea" id="RHEA:53428"/>
        <dbReference type="Rhea" id="RHEA-COMP:10131"/>
        <dbReference type="Rhea" id="RHEA-COMP:10132"/>
        <dbReference type="Rhea" id="RHEA-COMP:13555"/>
        <dbReference type="Rhea" id="RHEA-COMP:13556"/>
        <dbReference type="ChEBI" id="CHEBI:29950"/>
        <dbReference type="ChEBI" id="CHEBI:82612"/>
        <dbReference type="ChEBI" id="CHEBI:137386"/>
        <dbReference type="ChEBI" id="CHEBI:137387"/>
        <dbReference type="EC" id="2.1.1.63"/>
    </reaction>
</comment>
<dbReference type="InterPro" id="IPR036388">
    <property type="entry name" value="WH-like_DNA-bd_sf"/>
</dbReference>
<dbReference type="InterPro" id="IPR009057">
    <property type="entry name" value="Homeodomain-like_sf"/>
</dbReference>
<dbReference type="SMART" id="SM00342">
    <property type="entry name" value="HTH_ARAC"/>
    <property type="match status" value="1"/>
</dbReference>